<organism evidence="12 13">
    <name type="scientific">Vanrija pseudolonga</name>
    <dbReference type="NCBI Taxonomy" id="143232"/>
    <lineage>
        <taxon>Eukaryota</taxon>
        <taxon>Fungi</taxon>
        <taxon>Dikarya</taxon>
        <taxon>Basidiomycota</taxon>
        <taxon>Agaricomycotina</taxon>
        <taxon>Tremellomycetes</taxon>
        <taxon>Trichosporonales</taxon>
        <taxon>Trichosporonaceae</taxon>
        <taxon>Vanrija</taxon>
    </lineage>
</organism>
<feature type="compositionally biased region" description="Pro residues" evidence="8">
    <location>
        <begin position="1"/>
        <end position="21"/>
    </location>
</feature>
<evidence type="ECO:0000256" key="4">
    <source>
        <dbReference type="ARBA" id="ARBA00023015"/>
    </source>
</evidence>
<reference evidence="12" key="1">
    <citation type="submission" date="2023-10" db="EMBL/GenBank/DDBJ databases">
        <authorList>
            <person name="Noh H."/>
        </authorList>
    </citation>
    <scope>NUCLEOTIDE SEQUENCE</scope>
    <source>
        <strain evidence="12">DUCC4014</strain>
    </source>
</reference>
<feature type="compositionally biased region" description="Basic and acidic residues" evidence="8">
    <location>
        <begin position="788"/>
        <end position="803"/>
    </location>
</feature>
<feature type="domain" description="Myb-like" evidence="9">
    <location>
        <begin position="631"/>
        <end position="681"/>
    </location>
</feature>
<feature type="compositionally biased region" description="Acidic residues" evidence="8">
    <location>
        <begin position="200"/>
        <end position="215"/>
    </location>
</feature>
<evidence type="ECO:0000256" key="2">
    <source>
        <dbReference type="ARBA" id="ARBA00022771"/>
    </source>
</evidence>
<dbReference type="SUPFAM" id="SSF46689">
    <property type="entry name" value="Homeodomain-like"/>
    <property type="match status" value="2"/>
</dbReference>
<dbReference type="SMART" id="SM00291">
    <property type="entry name" value="ZnF_ZZ"/>
    <property type="match status" value="1"/>
</dbReference>
<dbReference type="CDD" id="cd00167">
    <property type="entry name" value="SANT"/>
    <property type="match status" value="1"/>
</dbReference>
<keyword evidence="1" id="KW-0479">Metal-binding</keyword>
<dbReference type="Gene3D" id="1.10.10.10">
    <property type="entry name" value="Winged helix-like DNA-binding domain superfamily/Winged helix DNA-binding domain"/>
    <property type="match status" value="1"/>
</dbReference>
<dbReference type="InterPro" id="IPR009057">
    <property type="entry name" value="Homeodomain-like_sf"/>
</dbReference>
<evidence type="ECO:0000256" key="8">
    <source>
        <dbReference type="SAM" id="MobiDB-lite"/>
    </source>
</evidence>
<gene>
    <name evidence="12" type="primary">ssr2</name>
    <name evidence="12" type="ORF">LOC62_03G004816</name>
</gene>
<evidence type="ECO:0000256" key="1">
    <source>
        <dbReference type="ARBA" id="ARBA00022723"/>
    </source>
</evidence>
<feature type="compositionally biased region" description="Low complexity" evidence="8">
    <location>
        <begin position="957"/>
        <end position="979"/>
    </location>
</feature>
<dbReference type="Pfam" id="PF00249">
    <property type="entry name" value="Myb_DNA-binding"/>
    <property type="match status" value="1"/>
</dbReference>
<keyword evidence="4" id="KW-0805">Transcription regulation</keyword>
<keyword evidence="13" id="KW-1185">Reference proteome</keyword>
<dbReference type="InterPro" id="IPR000433">
    <property type="entry name" value="Znf_ZZ"/>
</dbReference>
<feature type="region of interest" description="Disordered" evidence="8">
    <location>
        <begin position="147"/>
        <end position="245"/>
    </location>
</feature>
<dbReference type="AlphaFoldDB" id="A0AAF0Y6T6"/>
<accession>A0AAF0Y6T6</accession>
<dbReference type="Pfam" id="PF04433">
    <property type="entry name" value="SWIRM"/>
    <property type="match status" value="1"/>
</dbReference>
<evidence type="ECO:0000313" key="12">
    <source>
        <dbReference type="EMBL" id="WOO81288.1"/>
    </source>
</evidence>
<dbReference type="EMBL" id="CP086716">
    <property type="protein sequence ID" value="WOO81288.1"/>
    <property type="molecule type" value="Genomic_DNA"/>
</dbReference>
<dbReference type="Proteomes" id="UP000827549">
    <property type="component" value="Chromosome 3"/>
</dbReference>
<feature type="region of interest" description="Disordered" evidence="8">
    <location>
        <begin position="754"/>
        <end position="826"/>
    </location>
</feature>
<keyword evidence="6" id="KW-0804">Transcription</keyword>
<proteinExistence type="predicted"/>
<dbReference type="GeneID" id="87808049"/>
<evidence type="ECO:0000259" key="9">
    <source>
        <dbReference type="PROSITE" id="PS50090"/>
    </source>
</evidence>
<dbReference type="InterPro" id="IPR041984">
    <property type="entry name" value="Rsc8/Ssr1/Ssr2_ZZ"/>
</dbReference>
<evidence type="ECO:0000259" key="10">
    <source>
        <dbReference type="PROSITE" id="PS50934"/>
    </source>
</evidence>
<dbReference type="GO" id="GO:0008270">
    <property type="term" value="F:zinc ion binding"/>
    <property type="evidence" value="ECO:0007669"/>
    <property type="project" value="UniProtKB-KW"/>
</dbReference>
<dbReference type="GO" id="GO:0042393">
    <property type="term" value="F:histone binding"/>
    <property type="evidence" value="ECO:0007669"/>
    <property type="project" value="TreeGrafter"/>
</dbReference>
<feature type="domain" description="SANT" evidence="11">
    <location>
        <begin position="634"/>
        <end position="685"/>
    </location>
</feature>
<keyword evidence="3" id="KW-0862">Zinc</keyword>
<feature type="domain" description="SWIRM" evidence="10">
    <location>
        <begin position="385"/>
        <end position="482"/>
    </location>
</feature>
<feature type="region of interest" description="Disordered" evidence="8">
    <location>
        <begin position="957"/>
        <end position="1020"/>
    </location>
</feature>
<dbReference type="InterPro" id="IPR007526">
    <property type="entry name" value="SWIRM"/>
</dbReference>
<evidence type="ECO:0000256" key="5">
    <source>
        <dbReference type="ARBA" id="ARBA00023125"/>
    </source>
</evidence>
<dbReference type="GO" id="GO:0006338">
    <property type="term" value="P:chromatin remodeling"/>
    <property type="evidence" value="ECO:0007669"/>
    <property type="project" value="UniProtKB-ARBA"/>
</dbReference>
<dbReference type="InterPro" id="IPR036388">
    <property type="entry name" value="WH-like_DNA-bd_sf"/>
</dbReference>
<dbReference type="InterPro" id="IPR032451">
    <property type="entry name" value="SMARCC_C"/>
</dbReference>
<dbReference type="GO" id="GO:0016514">
    <property type="term" value="C:SWI/SNF complex"/>
    <property type="evidence" value="ECO:0007669"/>
    <property type="project" value="TreeGrafter"/>
</dbReference>
<keyword evidence="7" id="KW-0539">Nucleus</keyword>
<dbReference type="CDD" id="cd02336">
    <property type="entry name" value="ZZ_RSC8"/>
    <property type="match status" value="1"/>
</dbReference>
<dbReference type="InterPro" id="IPR017884">
    <property type="entry name" value="SANT_dom"/>
</dbReference>
<dbReference type="FunFam" id="1.10.10.60:FF:000014">
    <property type="entry name" value="SWI/SNF complex subunit SMARCC2 isoform C"/>
    <property type="match status" value="1"/>
</dbReference>
<dbReference type="PROSITE" id="PS50934">
    <property type="entry name" value="SWIRM"/>
    <property type="match status" value="1"/>
</dbReference>
<keyword evidence="5" id="KW-0238">DNA-binding</keyword>
<dbReference type="RefSeq" id="XP_062627320.1">
    <property type="nucleotide sequence ID" value="XM_062771336.1"/>
</dbReference>
<dbReference type="PROSITE" id="PS50090">
    <property type="entry name" value="MYB_LIKE"/>
    <property type="match status" value="1"/>
</dbReference>
<dbReference type="Pfam" id="PF16495">
    <property type="entry name" value="SWIRM-assoc_1"/>
    <property type="match status" value="1"/>
</dbReference>
<keyword evidence="2" id="KW-0863">Zinc-finger</keyword>
<evidence type="ECO:0000256" key="7">
    <source>
        <dbReference type="ARBA" id="ARBA00023242"/>
    </source>
</evidence>
<evidence type="ECO:0000259" key="11">
    <source>
        <dbReference type="PROSITE" id="PS51293"/>
    </source>
</evidence>
<dbReference type="SMART" id="SM00717">
    <property type="entry name" value="SANT"/>
    <property type="match status" value="1"/>
</dbReference>
<dbReference type="PANTHER" id="PTHR12802:SF41">
    <property type="entry name" value="BRAHMA ASSOCIATED PROTEIN 155 KDA"/>
    <property type="match status" value="1"/>
</dbReference>
<dbReference type="GO" id="GO:0045893">
    <property type="term" value="P:positive regulation of DNA-templated transcription"/>
    <property type="evidence" value="ECO:0007669"/>
    <property type="project" value="TreeGrafter"/>
</dbReference>
<feature type="compositionally biased region" description="Basic and acidic residues" evidence="8">
    <location>
        <begin position="754"/>
        <end position="778"/>
    </location>
</feature>
<dbReference type="Gene3D" id="1.10.10.60">
    <property type="entry name" value="Homeodomain-like"/>
    <property type="match status" value="1"/>
</dbReference>
<dbReference type="GO" id="GO:0003677">
    <property type="term" value="F:DNA binding"/>
    <property type="evidence" value="ECO:0007669"/>
    <property type="project" value="UniProtKB-KW"/>
</dbReference>
<evidence type="ECO:0000313" key="13">
    <source>
        <dbReference type="Proteomes" id="UP000827549"/>
    </source>
</evidence>
<sequence length="1020" mass="106935">MSPPPVDAPSPTPSNMPPPNAKRPRNTGTPSSLPAAAGGGNGSNAARTKRKKPEGSVGPESSTSDTRDRRPVSFGVGMVKGREGEWSEPADVKTKINFLDLPTEALYRYLEVHDLLPRWDVSPWSEEPCTPPTALYTIPPPPPIVPILPASPKRADGMDVDSAPAPVPEPAPPAPPVAEAPEVRGAADGGDVDGPKPEPSADDEAAAEAAQDEENNAPPTTRSKTAPLRKASTPESSPQPPRVKRGVMTLSDVHAARAILAEKANAHWVKGLGGGQNREGETIVNFLYKNKVGHVPQESAPADTELEGDVTAHDLSNAPGKEREREPVFGGEIANISTEGQAAMDVDEANGGDAATPAAADAARLSPNDLHALATTYLASQTHPLIVPSYSSWFSMSTIHPIERKSLPEFFSKRNRSKTPAVYKDYRDFMINTYRLNPGEYLTVTACRRNLAGDVGAIMRVHGFLEQWGLINYQVDPDTKPAPLGPPFTGHFRVTLDTPKGLSNLHPGSKPGAGALGANGAAAGGLTGSNLDLRKVIYKSTSSGLSGPGRTQTSTEDEAAQTAEVAANGSPQARPSHSCATCGTDCTRTRYHSVKDGKYTVCPTCYVSGRFPSTMFSGDFVRLDDEVFKHASGTQADDWTDQETLLLLEGVEMYDDEWQAVANHVATRSKEQCIAKFLQLPIEDQYLTSDPGANIGPLRYQAGLNGLPFESAENPVMSVVTFLASAVGPAVAAAAAQSALGELAQGLKRKRDAAVAKEADKDKAKSPEDKEAGDKEGANGDAEGEEGAAEKRQKTDDSVKPEAIEVDAEGVVATTDAEGDEGPTKTSLERAASIAIGAAAAKASSLAGHEETRLAGLVSRLVAAQARKVELKLGLFEKLEEVLEDEKRKLELDRQRLFRERLAVQKQLAQVDDLLRRARDQAAAAPPPAAAAATTPAAAATPAAAPAADASPAAVASGATPAAAAAATPGSIPAATPGAVSPADVAAVRESIAPTTAEQVEEVKEDVPAPEKEGTTVEQL</sequence>
<protein>
    <submittedName>
        <fullName evidence="12">SWI/SNF and RSC complexes subunit ssr2</fullName>
    </submittedName>
</protein>
<evidence type="ECO:0000256" key="3">
    <source>
        <dbReference type="ARBA" id="ARBA00022833"/>
    </source>
</evidence>
<evidence type="ECO:0000256" key="6">
    <source>
        <dbReference type="ARBA" id="ARBA00023163"/>
    </source>
</evidence>
<dbReference type="PANTHER" id="PTHR12802">
    <property type="entry name" value="SWI/SNF COMPLEX-RELATED"/>
    <property type="match status" value="1"/>
</dbReference>
<dbReference type="InterPro" id="IPR001005">
    <property type="entry name" value="SANT/Myb"/>
</dbReference>
<feature type="region of interest" description="Disordered" evidence="8">
    <location>
        <begin position="1"/>
        <end position="76"/>
    </location>
</feature>
<dbReference type="FunFam" id="1.10.10.10:FF:000020">
    <property type="entry name" value="SWI/SNF complex subunit SMARCC2 isoform c"/>
    <property type="match status" value="1"/>
</dbReference>
<feature type="compositionally biased region" description="Basic and acidic residues" evidence="8">
    <location>
        <begin position="1001"/>
        <end position="1020"/>
    </location>
</feature>
<name>A0AAF0Y6T6_9TREE</name>
<feature type="compositionally biased region" description="Pro residues" evidence="8">
    <location>
        <begin position="165"/>
        <end position="178"/>
    </location>
</feature>
<dbReference type="PROSITE" id="PS51293">
    <property type="entry name" value="SANT"/>
    <property type="match status" value="1"/>
</dbReference>